<name>A0AAF3EGW2_9BILA</name>
<dbReference type="GO" id="GO:0031410">
    <property type="term" value="C:cytoplasmic vesicle"/>
    <property type="evidence" value="ECO:0007669"/>
    <property type="project" value="TreeGrafter"/>
</dbReference>
<evidence type="ECO:0000313" key="4">
    <source>
        <dbReference type="WBParaSite" id="MBELARI_LOCUS1323"/>
    </source>
</evidence>
<dbReference type="InterPro" id="IPR023341">
    <property type="entry name" value="MABP"/>
</dbReference>
<proteinExistence type="predicted"/>
<dbReference type="InterPro" id="IPR051696">
    <property type="entry name" value="DENN_Domain_GEFs"/>
</dbReference>
<evidence type="ECO:0000256" key="1">
    <source>
        <dbReference type="ARBA" id="ARBA00022658"/>
    </source>
</evidence>
<dbReference type="AlphaFoldDB" id="A0AAF3EGW2"/>
<evidence type="ECO:0000259" key="2">
    <source>
        <dbReference type="PROSITE" id="PS51498"/>
    </source>
</evidence>
<accession>A0AAF3EGW2</accession>
<dbReference type="PANTHER" id="PTHR12296:SF30">
    <property type="entry name" value="DENN DOMAIN-CONTAINING PROTEIN CRAG"/>
    <property type="match status" value="1"/>
</dbReference>
<protein>
    <recommendedName>
        <fullName evidence="2">MABP domain-containing protein</fullName>
    </recommendedName>
</protein>
<dbReference type="Gene3D" id="2.100.10.50">
    <property type="match status" value="2"/>
</dbReference>
<feature type="domain" description="MABP" evidence="2">
    <location>
        <begin position="36"/>
        <end position="181"/>
    </location>
</feature>
<keyword evidence="1" id="KW-0344">Guanine-nucleotide releasing factor</keyword>
<organism evidence="3 4">
    <name type="scientific">Mesorhabditis belari</name>
    <dbReference type="NCBI Taxonomy" id="2138241"/>
    <lineage>
        <taxon>Eukaryota</taxon>
        <taxon>Metazoa</taxon>
        <taxon>Ecdysozoa</taxon>
        <taxon>Nematoda</taxon>
        <taxon>Chromadorea</taxon>
        <taxon>Rhabditida</taxon>
        <taxon>Rhabditina</taxon>
        <taxon>Rhabditomorpha</taxon>
        <taxon>Rhabditoidea</taxon>
        <taxon>Rhabditidae</taxon>
        <taxon>Mesorhabditinae</taxon>
        <taxon>Mesorhabditis</taxon>
    </lineage>
</organism>
<sequence>MRDASLNTSVIAGLKGDAEHISPTAQECGRRNAEQLAPITDICVIFPTLGETVPEGFEIIETTPLAYPADLNHGSFSSDIVFHMLPPRIPQATTLLTLEYLIKGKVKSQWLIRLRVPTTPFGRSANVNNSANGVFLTYRRASPNSAPKRGEIPPHTYYKIPKNLNKGIIGSEIYICYKKSLGTAKRLAYKPAILDYFPKNDGENLEDLKLMLAKQMSNT</sequence>
<dbReference type="GO" id="GO:0005085">
    <property type="term" value="F:guanyl-nucleotide exchange factor activity"/>
    <property type="evidence" value="ECO:0007669"/>
    <property type="project" value="UniProtKB-KW"/>
</dbReference>
<dbReference type="PROSITE" id="PS51498">
    <property type="entry name" value="MABP"/>
    <property type="match status" value="1"/>
</dbReference>
<dbReference type="PANTHER" id="PTHR12296">
    <property type="entry name" value="DENN DOMAIN-CONTAINING PROTEIN 4"/>
    <property type="match status" value="1"/>
</dbReference>
<reference evidence="4" key="1">
    <citation type="submission" date="2024-02" db="UniProtKB">
        <authorList>
            <consortium name="WormBaseParasite"/>
        </authorList>
    </citation>
    <scope>IDENTIFICATION</scope>
</reference>
<dbReference type="WBParaSite" id="MBELARI_LOCUS1323">
    <property type="protein sequence ID" value="MBELARI_LOCUS1323"/>
    <property type="gene ID" value="MBELARI_LOCUS1323"/>
</dbReference>
<keyword evidence="3" id="KW-1185">Reference proteome</keyword>
<dbReference type="Proteomes" id="UP000887575">
    <property type="component" value="Unassembled WGS sequence"/>
</dbReference>
<dbReference type="GO" id="GO:0032483">
    <property type="term" value="P:regulation of Rab protein signal transduction"/>
    <property type="evidence" value="ECO:0007669"/>
    <property type="project" value="TreeGrafter"/>
</dbReference>
<evidence type="ECO:0000313" key="3">
    <source>
        <dbReference type="Proteomes" id="UP000887575"/>
    </source>
</evidence>